<protein>
    <recommendedName>
        <fullName evidence="1">AP-5 complex subunit beta-1</fullName>
    </recommendedName>
    <alternativeName>
        <fullName evidence="4">Adaptor-related protein complex 5 beta subunit</fullName>
    </alternativeName>
</protein>
<evidence type="ECO:0000256" key="2">
    <source>
        <dbReference type="ARBA" id="ARBA00022448"/>
    </source>
</evidence>
<keyword evidence="9" id="KW-1185">Reference proteome</keyword>
<dbReference type="GO" id="GO:0015031">
    <property type="term" value="P:protein transport"/>
    <property type="evidence" value="ECO:0007669"/>
    <property type="project" value="UniProtKB-KW"/>
</dbReference>
<organism evidence="8 9">
    <name type="scientific">Araneus ventricosus</name>
    <name type="common">Orbweaver spider</name>
    <name type="synonym">Epeira ventricosa</name>
    <dbReference type="NCBI Taxonomy" id="182803"/>
    <lineage>
        <taxon>Eukaryota</taxon>
        <taxon>Metazoa</taxon>
        <taxon>Ecdysozoa</taxon>
        <taxon>Arthropoda</taxon>
        <taxon>Chelicerata</taxon>
        <taxon>Arachnida</taxon>
        <taxon>Araneae</taxon>
        <taxon>Araneomorphae</taxon>
        <taxon>Entelegynae</taxon>
        <taxon>Araneoidea</taxon>
        <taxon>Araneidae</taxon>
        <taxon>Araneus</taxon>
    </lineage>
</organism>
<keyword evidence="2" id="KW-0813">Transport</keyword>
<sequence length="807" mass="91574">MVVKSNKSLLGDDWFKNFCAFRIHPKVFLDRRKLTRDAFCLDVLKDLYLDHVEVQYKIHLLLLLQEHSTLLITDFNLLEQVVGSLMNLCNILGTKSDKRLLKNQALVTIVTILLSQNNLDTSKLIIKVKALLLEIMYNNSEDSTVLSTACKCLEELEEFFPGSLESEMTNISTACEREMSPAFQSYALLLSVCLKHFIGKLHSRRGSLENKGEISNKKNDAAVSPFAALLFELLPYLTHAATYRVVRDLIYVVRHTPELSPTSFKLYLQNLMLSSDVSLFHLAFDLLDAFHSDLFSSQDEKFLYKQLIKLSTHPCLTSSHRLLFLDWLKSCIVSSESAYFSSLSHYPDIKILLPSPFDGPLTQEKKSYVLALCIPLNTKENLATDFLNETVSGLIKCSLLSGGTKAAPSLFRILFVYFSSHNSELMHNSMYRLLSGIMKTSPHLMPYALSFLQSVKSECQESKFHERILGHLVEHILSIPMKQFCNNLQCYLAVLENASQECASVSRPRAVLKLLQKLLNNSELNLRNAWSVGNDMLSVCRSFMKHHDVQIFYHDLAEVLCLVAQNIDDADVKDRAKIYYSMLTSLSNIKIQAIFQLHSSEKDVTSALSSFVTGSDARQFVSSIQKLPQPILQLIRYEQNDEIMLNENTTSILTFPDILKTYEDYLQGHEPVVKLPFILKHVDNVEEAFEDLYSIVITTQSSPPTKEIPVIELPVLKKATLSGNKETVVFLSVAPVEPYPLTLHFEAEFTCKNGCSYTCDLPSVDIKFEDLFMPLPIPGSIQTSAGSWRSKLFDALWEHFKQQMNSR</sequence>
<evidence type="ECO:0000259" key="5">
    <source>
        <dbReference type="Pfam" id="PF21587"/>
    </source>
</evidence>
<dbReference type="GO" id="GO:0030119">
    <property type="term" value="C:AP-type membrane coat adaptor complex"/>
    <property type="evidence" value="ECO:0007669"/>
    <property type="project" value="TreeGrafter"/>
</dbReference>
<name>A0A4Y2LSX1_ARAVE</name>
<dbReference type="AlphaFoldDB" id="A0A4Y2LSX1"/>
<feature type="domain" description="AP-5 complex subunit beta-1 beta-barrel" evidence="7">
    <location>
        <begin position="693"/>
        <end position="764"/>
    </location>
</feature>
<comment type="caution">
    <text evidence="8">The sequence shown here is derived from an EMBL/GenBank/DDBJ whole genome shotgun (WGS) entry which is preliminary data.</text>
</comment>
<dbReference type="Pfam" id="PF21589">
    <property type="entry name" value="AP5B1_barrel"/>
    <property type="match status" value="1"/>
</dbReference>
<reference evidence="8 9" key="1">
    <citation type="journal article" date="2019" name="Sci. Rep.">
        <title>Orb-weaving spider Araneus ventricosus genome elucidates the spidroin gene catalogue.</title>
        <authorList>
            <person name="Kono N."/>
            <person name="Nakamura H."/>
            <person name="Ohtoshi R."/>
            <person name="Moran D.A.P."/>
            <person name="Shinohara A."/>
            <person name="Yoshida Y."/>
            <person name="Fujiwara M."/>
            <person name="Mori M."/>
            <person name="Tomita M."/>
            <person name="Arakawa K."/>
        </authorList>
    </citation>
    <scope>NUCLEOTIDE SEQUENCE [LARGE SCALE GENOMIC DNA]</scope>
</reference>
<dbReference type="InterPro" id="IPR016024">
    <property type="entry name" value="ARM-type_fold"/>
</dbReference>
<accession>A0A4Y2LSX1</accession>
<dbReference type="InterPro" id="IPR048978">
    <property type="entry name" value="AP5B1_N"/>
</dbReference>
<dbReference type="Pfam" id="PF21588">
    <property type="entry name" value="AP5B1_middle"/>
    <property type="match status" value="1"/>
</dbReference>
<evidence type="ECO:0000313" key="9">
    <source>
        <dbReference type="Proteomes" id="UP000499080"/>
    </source>
</evidence>
<dbReference type="Proteomes" id="UP000499080">
    <property type="component" value="Unassembled WGS sequence"/>
</dbReference>
<feature type="domain" description="AP-5 complex subunit beta-1 N-terminal" evidence="5">
    <location>
        <begin position="42"/>
        <end position="113"/>
    </location>
</feature>
<evidence type="ECO:0000259" key="7">
    <source>
        <dbReference type="Pfam" id="PF21589"/>
    </source>
</evidence>
<dbReference type="OrthoDB" id="646197at2759"/>
<dbReference type="GO" id="GO:0005765">
    <property type="term" value="C:lysosomal membrane"/>
    <property type="evidence" value="ECO:0007669"/>
    <property type="project" value="TreeGrafter"/>
</dbReference>
<dbReference type="InterPro" id="IPR048979">
    <property type="entry name" value="AP5B1_middle"/>
</dbReference>
<evidence type="ECO:0000259" key="6">
    <source>
        <dbReference type="Pfam" id="PF21588"/>
    </source>
</evidence>
<proteinExistence type="predicted"/>
<dbReference type="PANTHER" id="PTHR34033">
    <property type="entry name" value="AP-5 COMPLEX SUBUNIT BETA-1"/>
    <property type="match status" value="1"/>
</dbReference>
<evidence type="ECO:0000256" key="4">
    <source>
        <dbReference type="ARBA" id="ARBA00032431"/>
    </source>
</evidence>
<dbReference type="InterPro" id="IPR038741">
    <property type="entry name" value="AP5B1"/>
</dbReference>
<feature type="domain" description="AP5B1 middle" evidence="6">
    <location>
        <begin position="230"/>
        <end position="591"/>
    </location>
</feature>
<dbReference type="InterPro" id="IPR048980">
    <property type="entry name" value="AP5B1_barrel"/>
</dbReference>
<dbReference type="EMBL" id="BGPR01006173">
    <property type="protein sequence ID" value="GBN16636.1"/>
    <property type="molecule type" value="Genomic_DNA"/>
</dbReference>
<dbReference type="PANTHER" id="PTHR34033:SF1">
    <property type="entry name" value="AP-5 COMPLEX SUBUNIT BETA-1"/>
    <property type="match status" value="1"/>
</dbReference>
<dbReference type="SUPFAM" id="SSF48371">
    <property type="entry name" value="ARM repeat"/>
    <property type="match status" value="1"/>
</dbReference>
<dbReference type="GO" id="GO:0016197">
    <property type="term" value="P:endosomal transport"/>
    <property type="evidence" value="ECO:0007669"/>
    <property type="project" value="InterPro"/>
</dbReference>
<keyword evidence="3" id="KW-0653">Protein transport</keyword>
<evidence type="ECO:0000313" key="8">
    <source>
        <dbReference type="EMBL" id="GBN16636.1"/>
    </source>
</evidence>
<dbReference type="Pfam" id="PF21587">
    <property type="entry name" value="AP5B1_N"/>
    <property type="match status" value="1"/>
</dbReference>
<gene>
    <name evidence="8" type="primary">ap5b1</name>
    <name evidence="8" type="ORF">AVEN_100203_1</name>
</gene>
<evidence type="ECO:0000256" key="3">
    <source>
        <dbReference type="ARBA" id="ARBA00022927"/>
    </source>
</evidence>
<evidence type="ECO:0000256" key="1">
    <source>
        <dbReference type="ARBA" id="ARBA00018167"/>
    </source>
</evidence>